<dbReference type="InterPro" id="IPR014729">
    <property type="entry name" value="Rossmann-like_a/b/a_fold"/>
</dbReference>
<dbReference type="InterPro" id="IPR023465">
    <property type="entry name" value="Riboflavin_kinase_dom_sf"/>
</dbReference>
<protein>
    <recommendedName>
        <fullName evidence="14">Riboflavin biosynthesis protein</fullName>
    </recommendedName>
    <domain>
        <recommendedName>
            <fullName evidence="14">Riboflavin kinase</fullName>
            <ecNumber evidence="14">2.7.1.26</ecNumber>
        </recommendedName>
        <alternativeName>
            <fullName evidence="14">Flavokinase</fullName>
        </alternativeName>
    </domain>
    <domain>
        <recommendedName>
            <fullName evidence="14">FMN adenylyltransferase</fullName>
            <ecNumber evidence="14">2.7.7.2</ecNumber>
        </recommendedName>
        <alternativeName>
            <fullName evidence="14">FAD pyrophosphorylase</fullName>
        </alternativeName>
        <alternativeName>
            <fullName evidence="14">FAD synthase</fullName>
        </alternativeName>
    </domain>
</protein>
<dbReference type="UniPathway" id="UPA00277">
    <property type="reaction ID" value="UER00407"/>
</dbReference>
<keyword evidence="6 14" id="KW-0548">Nucleotidyltransferase</keyword>
<keyword evidence="7 14" id="KW-0547">Nucleotide-binding</keyword>
<dbReference type="CDD" id="cd02064">
    <property type="entry name" value="FAD_synthetase_N"/>
    <property type="match status" value="1"/>
</dbReference>
<evidence type="ECO:0000313" key="16">
    <source>
        <dbReference type="EMBL" id="ADU28271.1"/>
    </source>
</evidence>
<dbReference type="InterPro" id="IPR015864">
    <property type="entry name" value="FAD_synthase"/>
</dbReference>
<dbReference type="NCBIfam" id="TIGR00083">
    <property type="entry name" value="ribF"/>
    <property type="match status" value="1"/>
</dbReference>
<evidence type="ECO:0000256" key="14">
    <source>
        <dbReference type="PIRNR" id="PIRNR004491"/>
    </source>
</evidence>
<reference evidence="16 17" key="1">
    <citation type="submission" date="2010-12" db="EMBL/GenBank/DDBJ databases">
        <title>Complete sequence of Ethanoligenens harbinense YUAN-3.</title>
        <authorList>
            <person name="Lucas S."/>
            <person name="Copeland A."/>
            <person name="Lapidus A."/>
            <person name="Cheng J.-F."/>
            <person name="Bruce D."/>
            <person name="Goodwin L."/>
            <person name="Pitluck S."/>
            <person name="Chertkov O."/>
            <person name="Misra M."/>
            <person name="Detter J.C."/>
            <person name="Han C."/>
            <person name="Tapia R."/>
            <person name="Land M."/>
            <person name="Hauser L."/>
            <person name="Jeffries C."/>
            <person name="Kyrpides N."/>
            <person name="Ivanova N."/>
            <person name="Mikhailova N."/>
            <person name="Wang A."/>
            <person name="Mouttaki H."/>
            <person name="He Z."/>
            <person name="Zhou J."/>
            <person name="Hemme C.L."/>
            <person name="Woyke T."/>
        </authorList>
    </citation>
    <scope>NUCLEOTIDE SEQUENCE [LARGE SCALE GENOMIC DNA]</scope>
    <source>
        <strain evidence="17">DSM 18485 / JCM 12961 / CGMCC 1.5033 / YUAN-3</strain>
    </source>
</reference>
<comment type="pathway">
    <text evidence="2 14">Cofactor biosynthesis; FMN biosynthesis; FMN from riboflavin (ATP route): step 1/1.</text>
</comment>
<keyword evidence="17" id="KW-1185">Reference proteome</keyword>
<comment type="catalytic activity">
    <reaction evidence="13 14">
        <text>FMN + ATP + H(+) = FAD + diphosphate</text>
        <dbReference type="Rhea" id="RHEA:17237"/>
        <dbReference type="ChEBI" id="CHEBI:15378"/>
        <dbReference type="ChEBI" id="CHEBI:30616"/>
        <dbReference type="ChEBI" id="CHEBI:33019"/>
        <dbReference type="ChEBI" id="CHEBI:57692"/>
        <dbReference type="ChEBI" id="CHEBI:58210"/>
        <dbReference type="EC" id="2.7.7.2"/>
    </reaction>
</comment>
<dbReference type="STRING" id="663278.Ethha_2779"/>
<evidence type="ECO:0000256" key="11">
    <source>
        <dbReference type="ARBA" id="ARBA00023268"/>
    </source>
</evidence>
<keyword evidence="8 14" id="KW-0418">Kinase</keyword>
<dbReference type="GO" id="GO:0006747">
    <property type="term" value="P:FAD biosynthetic process"/>
    <property type="evidence" value="ECO:0007669"/>
    <property type="project" value="UniProtKB-UniRule"/>
</dbReference>
<dbReference type="AlphaFoldDB" id="E6U8F2"/>
<keyword evidence="9 14" id="KW-0274">FAD</keyword>
<dbReference type="Gene3D" id="3.40.50.620">
    <property type="entry name" value="HUPs"/>
    <property type="match status" value="1"/>
</dbReference>
<proteinExistence type="inferred from homology"/>
<dbReference type="SUPFAM" id="SSF82114">
    <property type="entry name" value="Riboflavin kinase-like"/>
    <property type="match status" value="1"/>
</dbReference>
<dbReference type="HOGENOM" id="CLU_048437_0_1_9"/>
<dbReference type="Pfam" id="PF06574">
    <property type="entry name" value="FAD_syn"/>
    <property type="match status" value="1"/>
</dbReference>
<evidence type="ECO:0000256" key="2">
    <source>
        <dbReference type="ARBA" id="ARBA00005201"/>
    </source>
</evidence>
<evidence type="ECO:0000256" key="12">
    <source>
        <dbReference type="ARBA" id="ARBA00047880"/>
    </source>
</evidence>
<dbReference type="Pfam" id="PF01687">
    <property type="entry name" value="Flavokinase"/>
    <property type="match status" value="1"/>
</dbReference>
<evidence type="ECO:0000313" key="17">
    <source>
        <dbReference type="Proteomes" id="UP000001551"/>
    </source>
</evidence>
<evidence type="ECO:0000256" key="1">
    <source>
        <dbReference type="ARBA" id="ARBA00004726"/>
    </source>
</evidence>
<comment type="catalytic activity">
    <reaction evidence="12 14">
        <text>riboflavin + ATP = FMN + ADP + H(+)</text>
        <dbReference type="Rhea" id="RHEA:14357"/>
        <dbReference type="ChEBI" id="CHEBI:15378"/>
        <dbReference type="ChEBI" id="CHEBI:30616"/>
        <dbReference type="ChEBI" id="CHEBI:57986"/>
        <dbReference type="ChEBI" id="CHEBI:58210"/>
        <dbReference type="ChEBI" id="CHEBI:456216"/>
        <dbReference type="EC" id="2.7.1.26"/>
    </reaction>
</comment>
<dbReference type="KEGG" id="eha:Ethha_2779"/>
<evidence type="ECO:0000256" key="5">
    <source>
        <dbReference type="ARBA" id="ARBA00022679"/>
    </source>
</evidence>
<dbReference type="GO" id="GO:0003919">
    <property type="term" value="F:FMN adenylyltransferase activity"/>
    <property type="evidence" value="ECO:0007669"/>
    <property type="project" value="UniProtKB-UniRule"/>
</dbReference>
<evidence type="ECO:0000256" key="3">
    <source>
        <dbReference type="ARBA" id="ARBA00022630"/>
    </source>
</evidence>
<dbReference type="InterPro" id="IPR002606">
    <property type="entry name" value="Riboflavin_kinase_bac"/>
</dbReference>
<dbReference type="Gene3D" id="2.40.30.30">
    <property type="entry name" value="Riboflavin kinase-like"/>
    <property type="match status" value="1"/>
</dbReference>
<dbReference type="InterPro" id="IPR023468">
    <property type="entry name" value="Riboflavin_kinase"/>
</dbReference>
<evidence type="ECO:0000256" key="9">
    <source>
        <dbReference type="ARBA" id="ARBA00022827"/>
    </source>
</evidence>
<keyword evidence="4 14" id="KW-0288">FMN</keyword>
<keyword evidence="11" id="KW-0511">Multifunctional enzyme</keyword>
<dbReference type="EC" id="2.7.7.2" evidence="14"/>
<dbReference type="PANTHER" id="PTHR22749">
    <property type="entry name" value="RIBOFLAVIN KINASE/FMN ADENYLYLTRANSFERASE"/>
    <property type="match status" value="1"/>
</dbReference>
<dbReference type="InterPro" id="IPR015865">
    <property type="entry name" value="Riboflavin_kinase_bac/euk"/>
</dbReference>
<evidence type="ECO:0000256" key="13">
    <source>
        <dbReference type="ARBA" id="ARBA00049494"/>
    </source>
</evidence>
<evidence type="ECO:0000256" key="8">
    <source>
        <dbReference type="ARBA" id="ARBA00022777"/>
    </source>
</evidence>
<keyword evidence="10 14" id="KW-0067">ATP-binding</keyword>
<dbReference type="SUPFAM" id="SSF52374">
    <property type="entry name" value="Nucleotidylyl transferase"/>
    <property type="match status" value="1"/>
</dbReference>
<evidence type="ECO:0000256" key="7">
    <source>
        <dbReference type="ARBA" id="ARBA00022741"/>
    </source>
</evidence>
<dbReference type="Proteomes" id="UP000001551">
    <property type="component" value="Chromosome"/>
</dbReference>
<keyword evidence="3 14" id="KW-0285">Flavoprotein</keyword>
<evidence type="ECO:0000259" key="15">
    <source>
        <dbReference type="SMART" id="SM00904"/>
    </source>
</evidence>
<organism evidence="16 17">
    <name type="scientific">Ethanoligenens harbinense (strain DSM 18485 / JCM 12961 / CGMCC 1.5033 / YUAN-3)</name>
    <dbReference type="NCBI Taxonomy" id="663278"/>
    <lineage>
        <taxon>Bacteria</taxon>
        <taxon>Bacillati</taxon>
        <taxon>Bacillota</taxon>
        <taxon>Clostridia</taxon>
        <taxon>Eubacteriales</taxon>
        <taxon>Oscillospiraceae</taxon>
        <taxon>Ethanoligenens</taxon>
    </lineage>
</organism>
<comment type="pathway">
    <text evidence="1 14">Cofactor biosynthesis; FAD biosynthesis; FAD from FMN: step 1/1.</text>
</comment>
<comment type="similarity">
    <text evidence="14">Belongs to the ribF family.</text>
</comment>
<dbReference type="UniPathway" id="UPA00276">
    <property type="reaction ID" value="UER00406"/>
</dbReference>
<dbReference type="EC" id="2.7.1.26" evidence="14"/>
<evidence type="ECO:0000256" key="6">
    <source>
        <dbReference type="ARBA" id="ARBA00022695"/>
    </source>
</evidence>
<dbReference type="PIRSF" id="PIRSF004491">
    <property type="entry name" value="FAD_Synth"/>
    <property type="match status" value="1"/>
</dbReference>
<dbReference type="PANTHER" id="PTHR22749:SF6">
    <property type="entry name" value="RIBOFLAVIN KINASE"/>
    <property type="match status" value="1"/>
</dbReference>
<dbReference type="eggNOG" id="COG0196">
    <property type="taxonomic scope" value="Bacteria"/>
</dbReference>
<dbReference type="GO" id="GO:0009398">
    <property type="term" value="P:FMN biosynthetic process"/>
    <property type="evidence" value="ECO:0007669"/>
    <property type="project" value="UniProtKB-UniRule"/>
</dbReference>
<gene>
    <name evidence="16" type="ordered locus">Ethha_2779</name>
</gene>
<dbReference type="GO" id="GO:0009231">
    <property type="term" value="P:riboflavin biosynthetic process"/>
    <property type="evidence" value="ECO:0007669"/>
    <property type="project" value="InterPro"/>
</dbReference>
<dbReference type="GO" id="GO:0005524">
    <property type="term" value="F:ATP binding"/>
    <property type="evidence" value="ECO:0007669"/>
    <property type="project" value="UniProtKB-UniRule"/>
</dbReference>
<evidence type="ECO:0000256" key="10">
    <source>
        <dbReference type="ARBA" id="ARBA00022840"/>
    </source>
</evidence>
<feature type="domain" description="Riboflavin kinase" evidence="15">
    <location>
        <begin position="175"/>
        <end position="299"/>
    </location>
</feature>
<dbReference type="GO" id="GO:0008531">
    <property type="term" value="F:riboflavin kinase activity"/>
    <property type="evidence" value="ECO:0007669"/>
    <property type="project" value="UniProtKB-UniRule"/>
</dbReference>
<dbReference type="RefSeq" id="WP_013486614.1">
    <property type="nucleotide sequence ID" value="NC_014828.1"/>
</dbReference>
<evidence type="ECO:0000256" key="4">
    <source>
        <dbReference type="ARBA" id="ARBA00022643"/>
    </source>
</evidence>
<dbReference type="SMART" id="SM00904">
    <property type="entry name" value="Flavokinase"/>
    <property type="match status" value="1"/>
</dbReference>
<keyword evidence="5 14" id="KW-0808">Transferase</keyword>
<dbReference type="EMBL" id="CP002400">
    <property type="protein sequence ID" value="ADU28271.1"/>
    <property type="molecule type" value="Genomic_DNA"/>
</dbReference>
<name>E6U8F2_ETHHY</name>
<accession>E6U8F2</accession>
<sequence length="306" mass="34384">MEIYRADKLPDMREPVAVILGMFDGVHVGHAAVIRAAQETGLRTALVTFTEHPAQVLKNRRAPELTTARQRERIFAAMQVDFLIYLDFKTIKSLSAEEFIQNVLVPIRTKAAFCGFNYTFGAGGKAGPAELERFGERYGFTAVRVPPVCDADGPVSSTRIREQIVDGRMEDAARLLGRPFTLEFPVIHGRQLGRKLGIPTINQRIPDGHVCPRYGVYAASALVDGCWRDAVASVGVKPTVGSDDVLCETFIFDYDGDLYDRWIEVALHTFLRPEERFAGVEELKTQMERDIRHAKAWLARHKRNRP</sequence>